<gene>
    <name evidence="2" type="ORF">B0T11DRAFT_7306</name>
</gene>
<feature type="compositionally biased region" description="Polar residues" evidence="1">
    <location>
        <begin position="704"/>
        <end position="715"/>
    </location>
</feature>
<feature type="compositionally biased region" description="Low complexity" evidence="1">
    <location>
        <begin position="455"/>
        <end position="482"/>
    </location>
</feature>
<reference evidence="2" key="1">
    <citation type="journal article" date="2021" name="Nat. Commun.">
        <title>Genetic determinants of endophytism in the Arabidopsis root mycobiome.</title>
        <authorList>
            <person name="Mesny F."/>
            <person name="Miyauchi S."/>
            <person name="Thiergart T."/>
            <person name="Pickel B."/>
            <person name="Atanasova L."/>
            <person name="Karlsson M."/>
            <person name="Huettel B."/>
            <person name="Barry K.W."/>
            <person name="Haridas S."/>
            <person name="Chen C."/>
            <person name="Bauer D."/>
            <person name="Andreopoulos W."/>
            <person name="Pangilinan J."/>
            <person name="LaButti K."/>
            <person name="Riley R."/>
            <person name="Lipzen A."/>
            <person name="Clum A."/>
            <person name="Drula E."/>
            <person name="Henrissat B."/>
            <person name="Kohler A."/>
            <person name="Grigoriev I.V."/>
            <person name="Martin F.M."/>
            <person name="Hacquard S."/>
        </authorList>
    </citation>
    <scope>NUCLEOTIDE SEQUENCE</scope>
    <source>
        <strain evidence="2">MPI-CAGE-AT-0016</strain>
    </source>
</reference>
<feature type="compositionally biased region" description="Basic and acidic residues" evidence="1">
    <location>
        <begin position="156"/>
        <end position="182"/>
    </location>
</feature>
<protein>
    <submittedName>
        <fullName evidence="2">Uncharacterized protein</fullName>
    </submittedName>
</protein>
<feature type="compositionally biased region" description="Polar residues" evidence="1">
    <location>
        <begin position="189"/>
        <end position="213"/>
    </location>
</feature>
<feature type="compositionally biased region" description="Low complexity" evidence="1">
    <location>
        <begin position="749"/>
        <end position="760"/>
    </location>
</feature>
<feature type="region of interest" description="Disordered" evidence="1">
    <location>
        <begin position="798"/>
        <end position="868"/>
    </location>
</feature>
<comment type="caution">
    <text evidence="2">The sequence shown here is derived from an EMBL/GenBank/DDBJ whole genome shotgun (WGS) entry which is preliminary data.</text>
</comment>
<feature type="region of interest" description="Disordered" evidence="1">
    <location>
        <begin position="35"/>
        <end position="74"/>
    </location>
</feature>
<dbReference type="EMBL" id="JAGPXD010000001">
    <property type="protein sequence ID" value="KAH7375232.1"/>
    <property type="molecule type" value="Genomic_DNA"/>
</dbReference>
<evidence type="ECO:0000313" key="3">
    <source>
        <dbReference type="Proteomes" id="UP000813385"/>
    </source>
</evidence>
<organism evidence="2 3">
    <name type="scientific">Plectosphaerella cucumerina</name>
    <dbReference type="NCBI Taxonomy" id="40658"/>
    <lineage>
        <taxon>Eukaryota</taxon>
        <taxon>Fungi</taxon>
        <taxon>Dikarya</taxon>
        <taxon>Ascomycota</taxon>
        <taxon>Pezizomycotina</taxon>
        <taxon>Sordariomycetes</taxon>
        <taxon>Hypocreomycetidae</taxon>
        <taxon>Glomerellales</taxon>
        <taxon>Plectosphaerellaceae</taxon>
        <taxon>Plectosphaerella</taxon>
    </lineage>
</organism>
<proteinExistence type="predicted"/>
<feature type="compositionally biased region" description="Low complexity" evidence="1">
    <location>
        <begin position="769"/>
        <end position="780"/>
    </location>
</feature>
<feature type="compositionally biased region" description="Low complexity" evidence="1">
    <location>
        <begin position="608"/>
        <end position="621"/>
    </location>
</feature>
<feature type="compositionally biased region" description="Polar residues" evidence="1">
    <location>
        <begin position="353"/>
        <end position="364"/>
    </location>
</feature>
<evidence type="ECO:0000256" key="1">
    <source>
        <dbReference type="SAM" id="MobiDB-lite"/>
    </source>
</evidence>
<feature type="compositionally biased region" description="Low complexity" evidence="1">
    <location>
        <begin position="217"/>
        <end position="232"/>
    </location>
</feature>
<keyword evidence="3" id="KW-1185">Reference proteome</keyword>
<feature type="compositionally biased region" description="Polar residues" evidence="1">
    <location>
        <begin position="848"/>
        <end position="858"/>
    </location>
</feature>
<sequence length="969" mass="104761">MTTAAVTREPPPGAPNAEKLQRMLDMEHKLKMERLHPLIPTSELPKRRPVTMQPPSRPPQPLQARRKVPHSRGGSLVMNAAMIKMTDDSDLHIRVPTPPWRASKSNRLEPMPLSRAIQPQKTVSFSANAPAKQAAEEDKKSETSSICHSPSWEGYGQRKKDKKADEKQKKKAKEQAEKDAREAKRKSTSRLTKNPPSASRSNMIPSGRSTSTPELIDSTSSRRSSMQSDASQLPLPPKHGRRSRSSSVASQLRAALTGYLGSKDDKEPETGFVGGLKLEMERESAARPGAQSKSPDALRPALAPPGPRKAHSYGPESMVASESGHPALPRMMTDGAVPVANPMRRKAPPPLSMRTSSRSESLISPNAPPIPGNDNLDRWRNRDNARPAADAAEHAGHASESEAEDSSRGRNSGSYVYHQRQLSQDRAISGFRDEAKVLTKSRYPPQAHRRYQGVNFNSNDSSSPTNSSFGFRKTSSNDSRSSSTDRGRFLDSLGSFGQPYHAPSLDLTSLDSDAEKTPKGRSRSNDTAASTPRGFKGAMQAAFKKVRSSSKPPSASSSFFERQSRDSMTTPDSFAMSRPPSSSDAEKTPAMSFTLDDFKPPVIKDPNSVRSNSSASSSLYEESMRSPVFTNTPDSSRPQSDKGLPPVVGEVGKGKTESLLVTNDERVFRLSHRATVAESTPAGPSPLTPKSALNAFQLDLPPSDNKTSLNRNDSQGHIHPLLRKPKSRPAAIQTGQQSLTPLDVEGSKSSLLPLPLEVTPVPSPRDRSPAAQAAPTSTAAGEVEESAGALLVRVPSLSKSKSSPNVLADARPRAESPLVPPQRSPARDKHAFQSTQSLPDALDAAAKSGTQSPRSPNPATYLEEARRAAPSAAIPRSLRASGVSAGRKEGEFEPIAKMFVECCHCKFFHDMPSRVYECMAHPDATVEDARLGVSGAISTVVNCPWCRHGMTTQCCAGYAAVVQLKERLH</sequence>
<feature type="region of interest" description="Disordered" evidence="1">
    <location>
        <begin position="697"/>
        <end position="784"/>
    </location>
</feature>
<accession>A0A8K0TRP1</accession>
<feature type="region of interest" description="Disordered" evidence="1">
    <location>
        <begin position="89"/>
        <end position="655"/>
    </location>
</feature>
<feature type="compositionally biased region" description="Polar residues" evidence="1">
    <location>
        <begin position="117"/>
        <end position="127"/>
    </location>
</feature>
<evidence type="ECO:0000313" key="2">
    <source>
        <dbReference type="EMBL" id="KAH7375232.1"/>
    </source>
</evidence>
<feature type="compositionally biased region" description="Basic and acidic residues" evidence="1">
    <location>
        <begin position="375"/>
        <end position="408"/>
    </location>
</feature>
<feature type="compositionally biased region" description="Low complexity" evidence="1">
    <location>
        <begin position="549"/>
        <end position="558"/>
    </location>
</feature>
<name>A0A8K0TRP1_9PEZI</name>
<feature type="compositionally biased region" description="Polar residues" evidence="1">
    <location>
        <begin position="628"/>
        <end position="638"/>
    </location>
</feature>
<dbReference type="Proteomes" id="UP000813385">
    <property type="component" value="Unassembled WGS sequence"/>
</dbReference>
<dbReference type="OrthoDB" id="5386674at2759"/>
<dbReference type="AlphaFoldDB" id="A0A8K0TRP1"/>